<evidence type="ECO:0000256" key="1">
    <source>
        <dbReference type="ARBA" id="ARBA00023015"/>
    </source>
</evidence>
<gene>
    <name evidence="6" type="ORF">sS8_1680</name>
</gene>
<dbReference type="Pfam" id="PF13545">
    <property type="entry name" value="HTH_Crp_2"/>
    <property type="match status" value="1"/>
</dbReference>
<keyword evidence="1" id="KW-0805">Transcription regulation</keyword>
<organism evidence="6 7">
    <name type="scientific">Methylocaldum marinum</name>
    <dbReference type="NCBI Taxonomy" id="1432792"/>
    <lineage>
        <taxon>Bacteria</taxon>
        <taxon>Pseudomonadati</taxon>
        <taxon>Pseudomonadota</taxon>
        <taxon>Gammaproteobacteria</taxon>
        <taxon>Methylococcales</taxon>
        <taxon>Methylococcaceae</taxon>
        <taxon>Methylocaldum</taxon>
    </lineage>
</organism>
<dbReference type="InterPro" id="IPR018490">
    <property type="entry name" value="cNMP-bd_dom_sf"/>
</dbReference>
<dbReference type="KEGG" id="mmai:sS8_1680"/>
<name>A0A250KPX7_9GAMM</name>
<accession>A0A250KPX7</accession>
<dbReference type="InterPro" id="IPR012318">
    <property type="entry name" value="HTH_CRP"/>
</dbReference>
<dbReference type="GO" id="GO:0003677">
    <property type="term" value="F:DNA binding"/>
    <property type="evidence" value="ECO:0007669"/>
    <property type="project" value="UniProtKB-KW"/>
</dbReference>
<dbReference type="PANTHER" id="PTHR24567">
    <property type="entry name" value="CRP FAMILY TRANSCRIPTIONAL REGULATORY PROTEIN"/>
    <property type="match status" value="1"/>
</dbReference>
<feature type="domain" description="HTH crp-type" evidence="5">
    <location>
        <begin position="160"/>
        <end position="233"/>
    </location>
</feature>
<evidence type="ECO:0000259" key="4">
    <source>
        <dbReference type="PROSITE" id="PS50042"/>
    </source>
</evidence>
<dbReference type="PANTHER" id="PTHR24567:SF75">
    <property type="entry name" value="FUMARATE AND NITRATE REDUCTION REGULATORY PROTEIN"/>
    <property type="match status" value="1"/>
</dbReference>
<keyword evidence="7" id="KW-1185">Reference proteome</keyword>
<dbReference type="GO" id="GO:0005829">
    <property type="term" value="C:cytosol"/>
    <property type="evidence" value="ECO:0007669"/>
    <property type="project" value="TreeGrafter"/>
</dbReference>
<dbReference type="FunFam" id="1.10.10.10:FF:000028">
    <property type="entry name" value="Fumarate/nitrate reduction transcriptional regulator Fnr"/>
    <property type="match status" value="1"/>
</dbReference>
<dbReference type="RefSeq" id="WP_119629227.1">
    <property type="nucleotide sequence ID" value="NZ_AP017928.1"/>
</dbReference>
<dbReference type="InterPro" id="IPR000595">
    <property type="entry name" value="cNMP-bd_dom"/>
</dbReference>
<dbReference type="SMART" id="SM00419">
    <property type="entry name" value="HTH_CRP"/>
    <property type="match status" value="1"/>
</dbReference>
<dbReference type="Gene3D" id="1.10.10.10">
    <property type="entry name" value="Winged helix-like DNA-binding domain superfamily/Winged helix DNA-binding domain"/>
    <property type="match status" value="1"/>
</dbReference>
<reference evidence="6 7" key="1">
    <citation type="submission" date="2016-12" db="EMBL/GenBank/DDBJ databases">
        <title>Genome sequencing of Methylocaldum marinum.</title>
        <authorList>
            <person name="Takeuchi M."/>
            <person name="Kamagata Y."/>
            <person name="Hiraoka S."/>
            <person name="Oshima K."/>
            <person name="Hattori M."/>
            <person name="Iwasaki W."/>
        </authorList>
    </citation>
    <scope>NUCLEOTIDE SEQUENCE [LARGE SCALE GENOMIC DNA]</scope>
    <source>
        <strain evidence="6 7">S8</strain>
    </source>
</reference>
<dbReference type="PROSITE" id="PS51063">
    <property type="entry name" value="HTH_CRP_2"/>
    <property type="match status" value="1"/>
</dbReference>
<feature type="domain" description="Cyclic nucleotide-binding" evidence="4">
    <location>
        <begin position="27"/>
        <end position="111"/>
    </location>
</feature>
<evidence type="ECO:0000259" key="5">
    <source>
        <dbReference type="PROSITE" id="PS51063"/>
    </source>
</evidence>
<dbReference type="Gene3D" id="2.60.120.10">
    <property type="entry name" value="Jelly Rolls"/>
    <property type="match status" value="1"/>
</dbReference>
<dbReference type="Proteomes" id="UP000266313">
    <property type="component" value="Chromosome"/>
</dbReference>
<dbReference type="CDD" id="cd00038">
    <property type="entry name" value="CAP_ED"/>
    <property type="match status" value="1"/>
</dbReference>
<evidence type="ECO:0000256" key="3">
    <source>
        <dbReference type="ARBA" id="ARBA00023163"/>
    </source>
</evidence>
<dbReference type="PROSITE" id="PS00042">
    <property type="entry name" value="HTH_CRP_1"/>
    <property type="match status" value="1"/>
</dbReference>
<dbReference type="PROSITE" id="PS50042">
    <property type="entry name" value="CNMP_BINDING_3"/>
    <property type="match status" value="1"/>
</dbReference>
<dbReference type="AlphaFoldDB" id="A0A250KPX7"/>
<dbReference type="InterPro" id="IPR036388">
    <property type="entry name" value="WH-like_DNA-bd_sf"/>
</dbReference>
<sequence length="242" mass="27442">MTDTPSRNLKTKLQVTCQNCSLTSLCIPRGLAREDIERISRIVSRKKTLQRGEHLFHEGDKFRGVLAIKGGTAKTVIYDTQGYEFITGYLLPGELLGFDAVATNHHKCSAIALETLSYCELPADQLDQLCHEVPNLLREMFRHASAKLDEETDQVIINKRAAEDRVAMFILNLSDRLRKRGFSPTEFNLTLTRQEIGNFLGLALETVSRTLRNLEDAGLIRVHNKRIHILDLEALRATYAHR</sequence>
<evidence type="ECO:0000256" key="2">
    <source>
        <dbReference type="ARBA" id="ARBA00023125"/>
    </source>
</evidence>
<dbReference type="GO" id="GO:0003700">
    <property type="term" value="F:DNA-binding transcription factor activity"/>
    <property type="evidence" value="ECO:0007669"/>
    <property type="project" value="InterPro"/>
</dbReference>
<dbReference type="NCBIfam" id="NF008365">
    <property type="entry name" value="PRK11161.1"/>
    <property type="match status" value="1"/>
</dbReference>
<dbReference type="SUPFAM" id="SSF46785">
    <property type="entry name" value="Winged helix' DNA-binding domain"/>
    <property type="match status" value="1"/>
</dbReference>
<dbReference type="InterPro" id="IPR036390">
    <property type="entry name" value="WH_DNA-bd_sf"/>
</dbReference>
<evidence type="ECO:0000313" key="7">
    <source>
        <dbReference type="Proteomes" id="UP000266313"/>
    </source>
</evidence>
<keyword evidence="3" id="KW-0804">Transcription</keyword>
<proteinExistence type="predicted"/>
<dbReference type="EMBL" id="AP017928">
    <property type="protein sequence ID" value="BBA33637.1"/>
    <property type="molecule type" value="Genomic_DNA"/>
</dbReference>
<evidence type="ECO:0000313" key="6">
    <source>
        <dbReference type="EMBL" id="BBA33637.1"/>
    </source>
</evidence>
<dbReference type="CDD" id="cd00092">
    <property type="entry name" value="HTH_CRP"/>
    <property type="match status" value="1"/>
</dbReference>
<dbReference type="InterPro" id="IPR018335">
    <property type="entry name" value="Tscrpt_reg_HTH_Crp-type_CS"/>
</dbReference>
<dbReference type="Pfam" id="PF00027">
    <property type="entry name" value="cNMP_binding"/>
    <property type="match status" value="1"/>
</dbReference>
<dbReference type="PRINTS" id="PR00034">
    <property type="entry name" value="HTHCRP"/>
</dbReference>
<protein>
    <submittedName>
        <fullName evidence="6">Transcriptional regulator, Crp/Fnr family</fullName>
    </submittedName>
</protein>
<keyword evidence="2" id="KW-0238">DNA-binding</keyword>
<dbReference type="SUPFAM" id="SSF51206">
    <property type="entry name" value="cAMP-binding domain-like"/>
    <property type="match status" value="1"/>
</dbReference>
<dbReference type="OrthoDB" id="7643467at2"/>
<dbReference type="InterPro" id="IPR050397">
    <property type="entry name" value="Env_Response_Regulators"/>
</dbReference>
<dbReference type="SMART" id="SM00100">
    <property type="entry name" value="cNMP"/>
    <property type="match status" value="1"/>
</dbReference>
<dbReference type="InterPro" id="IPR014710">
    <property type="entry name" value="RmlC-like_jellyroll"/>
</dbReference>